<evidence type="ECO:0000313" key="9">
    <source>
        <dbReference type="EMBL" id="MBD2866897.1"/>
    </source>
</evidence>
<dbReference type="CDD" id="cd04724">
    <property type="entry name" value="Tryptophan_synthase_alpha"/>
    <property type="match status" value="1"/>
</dbReference>
<sequence>MNRSGAAFINQNNTDAWRKASSAGEALLIGYVVAGDPDLDRSLEIAEGIVAAGVDILEIGVPSSMPKLDGEIIRRGHRRALGNPDSDGGMLPESYWTELRERVSAPIWAMGYRSELVGAGLHRMLAERRLIDALVLPDCSLAEQREVSAELESLGSGIDVIRFAHSGMSEEQLADATDGATVVYAQTYRGSTGNPLAELGNLNTLYGKVRRHTDALVVAGFGLRSVQKVREAVESGFDGAVVGTALVARCEQGELDYLYRLIADMKMETKRKAGM</sequence>
<organism evidence="9 10">
    <name type="scientific">Paenibacillus oceani</name>
    <dbReference type="NCBI Taxonomy" id="2772510"/>
    <lineage>
        <taxon>Bacteria</taxon>
        <taxon>Bacillati</taxon>
        <taxon>Bacillota</taxon>
        <taxon>Bacilli</taxon>
        <taxon>Bacillales</taxon>
        <taxon>Paenibacillaceae</taxon>
        <taxon>Paenibacillus</taxon>
    </lineage>
</organism>
<comment type="catalytic activity">
    <reaction evidence="8">
        <text>(1S,2R)-1-C-(indol-3-yl)glycerol 3-phosphate + L-serine = D-glyceraldehyde 3-phosphate + L-tryptophan + H2O</text>
        <dbReference type="Rhea" id="RHEA:10532"/>
        <dbReference type="ChEBI" id="CHEBI:15377"/>
        <dbReference type="ChEBI" id="CHEBI:33384"/>
        <dbReference type="ChEBI" id="CHEBI:57912"/>
        <dbReference type="ChEBI" id="CHEBI:58866"/>
        <dbReference type="ChEBI" id="CHEBI:59776"/>
        <dbReference type="EC" id="4.2.1.20"/>
    </reaction>
</comment>
<keyword evidence="4" id="KW-0028">Amino-acid biosynthesis</keyword>
<dbReference type="AlphaFoldDB" id="A0A927H417"/>
<dbReference type="GO" id="GO:0004834">
    <property type="term" value="F:tryptophan synthase activity"/>
    <property type="evidence" value="ECO:0007669"/>
    <property type="project" value="UniProtKB-EC"/>
</dbReference>
<dbReference type="InterPro" id="IPR013785">
    <property type="entry name" value="Aldolase_TIM"/>
</dbReference>
<comment type="subunit">
    <text evidence="2">Tetramer of two alpha and two beta chains.</text>
</comment>
<evidence type="ECO:0000256" key="1">
    <source>
        <dbReference type="ARBA" id="ARBA00004733"/>
    </source>
</evidence>
<keyword evidence="5" id="KW-0822">Tryptophan biosynthesis</keyword>
<evidence type="ECO:0000256" key="7">
    <source>
        <dbReference type="ARBA" id="ARBA00023239"/>
    </source>
</evidence>
<protein>
    <recommendedName>
        <fullName evidence="3">tryptophan synthase</fullName>
        <ecNumber evidence="3">4.2.1.20</ecNumber>
    </recommendedName>
</protein>
<evidence type="ECO:0000256" key="3">
    <source>
        <dbReference type="ARBA" id="ARBA00012043"/>
    </source>
</evidence>
<comment type="caution">
    <text evidence="9">The sequence shown here is derived from an EMBL/GenBank/DDBJ whole genome shotgun (WGS) entry which is preliminary data.</text>
</comment>
<reference evidence="9" key="1">
    <citation type="submission" date="2020-09" db="EMBL/GenBank/DDBJ databases">
        <title>A novel bacterium of genus Paenibacillus, isolated from South China Sea.</title>
        <authorList>
            <person name="Huang H."/>
            <person name="Mo K."/>
            <person name="Hu Y."/>
        </authorList>
    </citation>
    <scope>NUCLEOTIDE SEQUENCE</scope>
    <source>
        <strain evidence="9">IB182363</strain>
    </source>
</reference>
<dbReference type="PANTHER" id="PTHR43406:SF1">
    <property type="entry name" value="TRYPTOPHAN SYNTHASE ALPHA CHAIN, CHLOROPLASTIC"/>
    <property type="match status" value="1"/>
</dbReference>
<keyword evidence="10" id="KW-1185">Reference proteome</keyword>
<comment type="pathway">
    <text evidence="1">Amino-acid biosynthesis; L-tryptophan biosynthesis; L-tryptophan from chorismate: step 5/5.</text>
</comment>
<proteinExistence type="predicted"/>
<dbReference type="EC" id="4.2.1.20" evidence="3"/>
<dbReference type="SUPFAM" id="SSF51366">
    <property type="entry name" value="Ribulose-phoshate binding barrel"/>
    <property type="match status" value="1"/>
</dbReference>
<dbReference type="RefSeq" id="WP_190932511.1">
    <property type="nucleotide sequence ID" value="NZ_JACXJA010000078.1"/>
</dbReference>
<dbReference type="PANTHER" id="PTHR43406">
    <property type="entry name" value="TRYPTOPHAN SYNTHASE, ALPHA CHAIN"/>
    <property type="match status" value="1"/>
</dbReference>
<dbReference type="Proteomes" id="UP000639396">
    <property type="component" value="Unassembled WGS sequence"/>
</dbReference>
<evidence type="ECO:0000256" key="2">
    <source>
        <dbReference type="ARBA" id="ARBA00011270"/>
    </source>
</evidence>
<evidence type="ECO:0000313" key="10">
    <source>
        <dbReference type="Proteomes" id="UP000639396"/>
    </source>
</evidence>
<evidence type="ECO:0000256" key="6">
    <source>
        <dbReference type="ARBA" id="ARBA00023141"/>
    </source>
</evidence>
<gene>
    <name evidence="9" type="ORF">IDH45_33520</name>
</gene>
<keyword evidence="7" id="KW-0456">Lyase</keyword>
<dbReference type="Pfam" id="PF00290">
    <property type="entry name" value="Trp_syntA"/>
    <property type="match status" value="1"/>
</dbReference>
<keyword evidence="6" id="KW-0057">Aromatic amino acid biosynthesis</keyword>
<evidence type="ECO:0000256" key="4">
    <source>
        <dbReference type="ARBA" id="ARBA00022605"/>
    </source>
</evidence>
<name>A0A927H417_9BACL</name>
<dbReference type="Gene3D" id="3.20.20.70">
    <property type="entry name" value="Aldolase class I"/>
    <property type="match status" value="1"/>
</dbReference>
<dbReference type="InterPro" id="IPR011060">
    <property type="entry name" value="RibuloseP-bd_barrel"/>
</dbReference>
<accession>A0A927H417</accession>
<dbReference type="InterPro" id="IPR002028">
    <property type="entry name" value="Trp_synthase_suA"/>
</dbReference>
<evidence type="ECO:0000256" key="8">
    <source>
        <dbReference type="ARBA" id="ARBA00049047"/>
    </source>
</evidence>
<dbReference type="EMBL" id="JACXJA010000078">
    <property type="protein sequence ID" value="MBD2866897.1"/>
    <property type="molecule type" value="Genomic_DNA"/>
</dbReference>
<evidence type="ECO:0000256" key="5">
    <source>
        <dbReference type="ARBA" id="ARBA00022822"/>
    </source>
</evidence>
<dbReference type="GO" id="GO:0005829">
    <property type="term" value="C:cytosol"/>
    <property type="evidence" value="ECO:0007669"/>
    <property type="project" value="TreeGrafter"/>
</dbReference>